<reference evidence="3 4" key="1">
    <citation type="submission" date="2016-08" db="EMBL/GenBank/DDBJ databases">
        <authorList>
            <person name="Seilhamer J.J."/>
        </authorList>
    </citation>
    <scope>NUCLEOTIDE SEQUENCE [LARGE SCALE GENOMIC DNA]</scope>
    <source>
        <strain evidence="3 4">KT-27</strain>
    </source>
</reference>
<evidence type="ECO:0000256" key="1">
    <source>
        <dbReference type="ARBA" id="ARBA00022801"/>
    </source>
</evidence>
<evidence type="ECO:0000313" key="4">
    <source>
        <dbReference type="Proteomes" id="UP000237194"/>
    </source>
</evidence>
<comment type="caution">
    <text evidence="3">The sequence shown here is derived from an EMBL/GenBank/DDBJ whole genome shotgun (WGS) entry which is preliminary data.</text>
</comment>
<dbReference type="InterPro" id="IPR050272">
    <property type="entry name" value="Isochorismatase-like_hydrls"/>
</dbReference>
<dbReference type="InterPro" id="IPR036380">
    <property type="entry name" value="Isochorismatase-like_sf"/>
</dbReference>
<dbReference type="InterPro" id="IPR000868">
    <property type="entry name" value="Isochorismatase-like_dom"/>
</dbReference>
<organism evidence="3 4">
    <name type="scientific">Pseudomonas putida</name>
    <name type="common">Arthrobacter siderocapsulatus</name>
    <dbReference type="NCBI Taxonomy" id="303"/>
    <lineage>
        <taxon>Bacteria</taxon>
        <taxon>Pseudomonadati</taxon>
        <taxon>Pseudomonadota</taxon>
        <taxon>Gammaproteobacteria</taxon>
        <taxon>Pseudomonadales</taxon>
        <taxon>Pseudomonadaceae</taxon>
        <taxon>Pseudomonas</taxon>
    </lineage>
</organism>
<evidence type="ECO:0000313" key="3">
    <source>
        <dbReference type="EMBL" id="POF88687.1"/>
    </source>
</evidence>
<dbReference type="Proteomes" id="UP000237194">
    <property type="component" value="Unassembled WGS sequence"/>
</dbReference>
<evidence type="ECO:0000259" key="2">
    <source>
        <dbReference type="Pfam" id="PF00857"/>
    </source>
</evidence>
<dbReference type="RefSeq" id="WP_103436807.1">
    <property type="nucleotide sequence ID" value="NZ_MIND01000018.1"/>
</dbReference>
<dbReference type="AlphaFoldDB" id="A0A2S3WCK2"/>
<dbReference type="Pfam" id="PF00857">
    <property type="entry name" value="Isochorismatase"/>
    <property type="match status" value="1"/>
</dbReference>
<dbReference type="Gene3D" id="3.40.50.850">
    <property type="entry name" value="Isochorismatase-like"/>
    <property type="match status" value="1"/>
</dbReference>
<keyword evidence="1" id="KW-0378">Hydrolase</keyword>
<dbReference type="PANTHER" id="PTHR43540:SF1">
    <property type="entry name" value="ISOCHORISMATASE HYDROLASE"/>
    <property type="match status" value="1"/>
</dbReference>
<sequence>MSKQALIVIDIQKDYFPGGKWSLDGADAAADNAALLLNAARKRGDLIVHVRHEFASADAPFFAPGSAGAEIHPKAAPLGDEPVLLKQQVNAFQETGLKELLDEHAVQAVTIVGSMSHMCIDAAVRAAADFGYSVTVAHDACATRALEFNGQEVPAAQVHATLMASLAFAYATVQDTEECLAAYQQ</sequence>
<accession>A0A2S3WCK2</accession>
<dbReference type="CDD" id="cd01014">
    <property type="entry name" value="nicotinamidase_related"/>
    <property type="match status" value="1"/>
</dbReference>
<proteinExistence type="predicted"/>
<name>A0A2S3WCK2_PSEPU</name>
<feature type="domain" description="Isochorismatase-like" evidence="2">
    <location>
        <begin position="5"/>
        <end position="173"/>
    </location>
</feature>
<dbReference type="PANTHER" id="PTHR43540">
    <property type="entry name" value="PEROXYUREIDOACRYLATE/UREIDOACRYLATE AMIDOHYDROLASE-RELATED"/>
    <property type="match status" value="1"/>
</dbReference>
<dbReference type="EMBL" id="MIND01000018">
    <property type="protein sequence ID" value="POF88687.1"/>
    <property type="molecule type" value="Genomic_DNA"/>
</dbReference>
<gene>
    <name evidence="3" type="ORF">BGP80_12210</name>
</gene>
<dbReference type="GO" id="GO:0016787">
    <property type="term" value="F:hydrolase activity"/>
    <property type="evidence" value="ECO:0007669"/>
    <property type="project" value="UniProtKB-KW"/>
</dbReference>
<dbReference type="SUPFAM" id="SSF52499">
    <property type="entry name" value="Isochorismatase-like hydrolases"/>
    <property type="match status" value="1"/>
</dbReference>
<reference evidence="3 4" key="2">
    <citation type="submission" date="2018-03" db="EMBL/GenBank/DDBJ databases">
        <title>Draft genome of Pseudomonas putida strain KT-27.</title>
        <authorList>
            <person name="Yoshizawa S."/>
            <person name="Khan N.H."/>
            <person name="Nishimura M."/>
            <person name="Chiura H.X."/>
            <person name="Ogura Y."/>
            <person name="Hayashi T."/>
            <person name="Kogure K."/>
        </authorList>
    </citation>
    <scope>NUCLEOTIDE SEQUENCE [LARGE SCALE GENOMIC DNA]</scope>
    <source>
        <strain evidence="3 4">KT-27</strain>
    </source>
</reference>
<protein>
    <submittedName>
        <fullName evidence="3">Isochorismatase</fullName>
    </submittedName>
</protein>